<proteinExistence type="predicted"/>
<dbReference type="AlphaFoldDB" id="A0A0H3J9E9"/>
<dbReference type="RefSeq" id="WP_003445164.1">
    <property type="nucleotide sequence ID" value="NZ_ANZB01000006.1"/>
</dbReference>
<reference evidence="4" key="2">
    <citation type="submission" date="2015-10" db="EMBL/GenBank/DDBJ databases">
        <title>Improved Draft Genome Sequence of Clostridium pasteurianum Strain ATCC 6013 (DSM 525) Using a Hybrid Next-Generation Sequencing Approach.</title>
        <authorList>
            <person name="Pyne M.E."/>
            <person name="Utturkar S.M."/>
            <person name="Brown S.D."/>
            <person name="Moo-Young M."/>
            <person name="Chung D.A."/>
            <person name="Chou P.C."/>
        </authorList>
    </citation>
    <scope>NUCLEOTIDE SEQUENCE</scope>
    <source>
        <strain evidence="4">ATCC 6013</strain>
    </source>
</reference>
<keyword evidence="4" id="KW-0449">Lipoprotein</keyword>
<dbReference type="eggNOG" id="COG5401">
    <property type="taxonomic scope" value="Bacteria"/>
</dbReference>
<dbReference type="GeneID" id="93076004"/>
<dbReference type="Pfam" id="PF10646">
    <property type="entry name" value="Germane"/>
    <property type="match status" value="1"/>
</dbReference>
<reference evidence="4 5" key="3">
    <citation type="journal article" name="Genome Announc.">
        <title>Improved Draft Genome Sequence of Clostridium pasteurianum Strain ATCC 6013 (DSM 525) Using a Hybrid Next-Generation Sequencing Approach.</title>
        <authorList>
            <person name="Pyne M.E."/>
            <person name="Utturkar S."/>
            <person name="Brown S.D."/>
            <person name="Moo-Young M."/>
            <person name="Chung D.A."/>
            <person name="Chou C.P."/>
        </authorList>
    </citation>
    <scope>NUCLEOTIDE SEQUENCE [LARGE SCALE GENOMIC DNA]</scope>
    <source>
        <strain evidence="4 5">ATCC 6013</strain>
    </source>
</reference>
<dbReference type="KEGG" id="cpat:CLPA_c39240"/>
<keyword evidence="1" id="KW-0732">Signal</keyword>
<evidence type="ECO:0000313" key="3">
    <source>
        <dbReference type="EMBL" id="AJA53950.1"/>
    </source>
</evidence>
<feature type="signal peptide" evidence="1">
    <location>
        <begin position="1"/>
        <end position="22"/>
    </location>
</feature>
<sequence>MKKKVLASSMGIIFICSNLIFSACSFRDNNQNLNNKVENVKLYKEKGQALDLNLYFDASKNENKAEVGMEERLIKKEEFIGELIINELIKGPGIESKLKPILPKTTKLLSFSINNDIAFINFSEDAKVPMTPVKEEAILKSLTMSLEQLSSVKKIKIQINNKDTDVLGGNYDISKPFGKDDISARRK</sequence>
<protein>
    <submittedName>
        <fullName evidence="4">Lipoprotein LpqB, GerMN domain-containing protein</fullName>
    </submittedName>
    <submittedName>
        <fullName evidence="3">Spore germination protein</fullName>
    </submittedName>
</protein>
<evidence type="ECO:0000259" key="2">
    <source>
        <dbReference type="SMART" id="SM00909"/>
    </source>
</evidence>
<name>A0A0H3J9E9_CLOPA</name>
<dbReference type="PATRIC" id="fig|1262449.3.peg.2200"/>
<evidence type="ECO:0000256" key="1">
    <source>
        <dbReference type="SAM" id="SignalP"/>
    </source>
</evidence>
<dbReference type="InterPro" id="IPR019606">
    <property type="entry name" value="GerMN"/>
</dbReference>
<evidence type="ECO:0000313" key="5">
    <source>
        <dbReference type="Proteomes" id="UP000028042"/>
    </source>
</evidence>
<evidence type="ECO:0000313" key="4">
    <source>
        <dbReference type="EMBL" id="KRU14025.1"/>
    </source>
</evidence>
<dbReference type="EMBL" id="JPGY02000001">
    <property type="protein sequence ID" value="KRU14025.1"/>
    <property type="molecule type" value="Genomic_DNA"/>
</dbReference>
<reference evidence="3 6" key="1">
    <citation type="journal article" date="2015" name="Genome Announc.">
        <title>Complete Genome Sequence of the Nitrogen-Fixing and Solvent-Producing Clostridium pasteurianum DSM 525.</title>
        <authorList>
            <person name="Poehlein A."/>
            <person name="Grosse-Honebrink A."/>
            <person name="Zhang Y."/>
            <person name="Minton N.P."/>
            <person name="Daniel R."/>
        </authorList>
    </citation>
    <scope>NUCLEOTIDE SEQUENCE [LARGE SCALE GENOMIC DNA]</scope>
    <source>
        <strain evidence="3">DSM 525</strain>
        <strain evidence="6">DSM 525 / ATCC 6013</strain>
    </source>
</reference>
<dbReference type="KEGG" id="cpae:CPAST_c39240"/>
<dbReference type="EMBL" id="CP009268">
    <property type="protein sequence ID" value="AJA53950.1"/>
    <property type="molecule type" value="Genomic_DNA"/>
</dbReference>
<dbReference type="PROSITE" id="PS51257">
    <property type="entry name" value="PROKAR_LIPOPROTEIN"/>
    <property type="match status" value="1"/>
</dbReference>
<feature type="domain" description="GerMN" evidence="2">
    <location>
        <begin position="81"/>
        <end position="168"/>
    </location>
</feature>
<feature type="chain" id="PRO_5038209378" evidence="1">
    <location>
        <begin position="23"/>
        <end position="187"/>
    </location>
</feature>
<accession>A0A0H3J9E9</accession>
<gene>
    <name evidence="3" type="ORF">CLPA_c39240</name>
    <name evidence="4" type="ORF">CP6013_03281</name>
</gene>
<keyword evidence="6" id="KW-1185">Reference proteome</keyword>
<dbReference type="SMART" id="SM00909">
    <property type="entry name" value="Germane"/>
    <property type="match status" value="1"/>
</dbReference>
<dbReference type="Proteomes" id="UP000028042">
    <property type="component" value="Unassembled WGS sequence"/>
</dbReference>
<dbReference type="Proteomes" id="UP000030905">
    <property type="component" value="Chromosome"/>
</dbReference>
<evidence type="ECO:0000313" key="6">
    <source>
        <dbReference type="Proteomes" id="UP000030905"/>
    </source>
</evidence>
<organism evidence="3 6">
    <name type="scientific">Clostridium pasteurianum DSM 525 = ATCC 6013</name>
    <dbReference type="NCBI Taxonomy" id="1262449"/>
    <lineage>
        <taxon>Bacteria</taxon>
        <taxon>Bacillati</taxon>
        <taxon>Bacillota</taxon>
        <taxon>Clostridia</taxon>
        <taxon>Eubacteriales</taxon>
        <taxon>Clostridiaceae</taxon>
        <taxon>Clostridium</taxon>
    </lineage>
</organism>